<name>A0ABW4ZNQ9_9SPHI</name>
<evidence type="ECO:0000313" key="3">
    <source>
        <dbReference type="EMBL" id="MFD2163481.1"/>
    </source>
</evidence>
<keyword evidence="2" id="KW-1133">Transmembrane helix</keyword>
<evidence type="ECO:0000313" key="4">
    <source>
        <dbReference type="Proteomes" id="UP001597387"/>
    </source>
</evidence>
<keyword evidence="2" id="KW-0472">Membrane</keyword>
<feature type="coiled-coil region" evidence="1">
    <location>
        <begin position="173"/>
        <end position="217"/>
    </location>
</feature>
<keyword evidence="1" id="KW-0175">Coiled coil</keyword>
<keyword evidence="4" id="KW-1185">Reference proteome</keyword>
<comment type="caution">
    <text evidence="3">The sequence shown here is derived from an EMBL/GenBank/DDBJ whole genome shotgun (WGS) entry which is preliminary data.</text>
</comment>
<evidence type="ECO:0000256" key="1">
    <source>
        <dbReference type="SAM" id="Coils"/>
    </source>
</evidence>
<protein>
    <submittedName>
        <fullName evidence="3">Uncharacterized protein</fullName>
    </submittedName>
</protein>
<keyword evidence="2" id="KW-0812">Transmembrane</keyword>
<dbReference type="Proteomes" id="UP001597387">
    <property type="component" value="Unassembled WGS sequence"/>
</dbReference>
<feature type="transmembrane region" description="Helical" evidence="2">
    <location>
        <begin position="145"/>
        <end position="165"/>
    </location>
</feature>
<gene>
    <name evidence="3" type="ORF">ACFSJU_13820</name>
</gene>
<evidence type="ECO:0000256" key="2">
    <source>
        <dbReference type="SAM" id="Phobius"/>
    </source>
</evidence>
<dbReference type="RefSeq" id="WP_255900804.1">
    <property type="nucleotide sequence ID" value="NZ_JAFMZO010000002.1"/>
</dbReference>
<feature type="transmembrane region" description="Helical" evidence="2">
    <location>
        <begin position="16"/>
        <end position="36"/>
    </location>
</feature>
<feature type="transmembrane region" description="Helical" evidence="2">
    <location>
        <begin position="57"/>
        <end position="80"/>
    </location>
</feature>
<sequence length="384" mass="42967">MSSTDDAKIEELIKSTWVIIKWLISLGLLLVILLSLSNSNPANSQWWSVISTSGCGLLLGGASFAGGGFLGFIFGIPSLLQNQSLTASKPTTFKYNDNLVQISDWLTKIIVGVGLTQLGNIPGKVIKAGQLLAPSFGGGEGGRNAALVIIFYFLLFGFLIIYFWTRTDFTNIMKKTDDDINKIRQDYEEVKQEKEKVEQVNQVMKQENKEYKEHVIQVKSSENIQKSNMVSDVSTLSTLAQDDPELGDKLEQLKEIVKKQLQSRPIKHHDDTQKERWGGRSKNMGKVMEAAVTPSSWKNFYNIDIAVYCEDGSLLKDPIAIFVDDTYRIPDSVIYIKPDENGVAKLSLLAFEAYTLGALFLDDSTLELDLNNHPGYPAEFYWNE</sequence>
<dbReference type="EMBL" id="JBHUHZ010000002">
    <property type="protein sequence ID" value="MFD2163481.1"/>
    <property type="molecule type" value="Genomic_DNA"/>
</dbReference>
<reference evidence="4" key="1">
    <citation type="journal article" date="2019" name="Int. J. Syst. Evol. Microbiol.">
        <title>The Global Catalogue of Microorganisms (GCM) 10K type strain sequencing project: providing services to taxonomists for standard genome sequencing and annotation.</title>
        <authorList>
            <consortium name="The Broad Institute Genomics Platform"/>
            <consortium name="The Broad Institute Genome Sequencing Center for Infectious Disease"/>
            <person name="Wu L."/>
            <person name="Ma J."/>
        </authorList>
    </citation>
    <scope>NUCLEOTIDE SEQUENCE [LARGE SCALE GENOMIC DNA]</scope>
    <source>
        <strain evidence="4">KCTC 42217</strain>
    </source>
</reference>
<proteinExistence type="predicted"/>
<organism evidence="3 4">
    <name type="scientific">Paradesertivirga mongoliensis</name>
    <dbReference type="NCBI Taxonomy" id="2100740"/>
    <lineage>
        <taxon>Bacteria</taxon>
        <taxon>Pseudomonadati</taxon>
        <taxon>Bacteroidota</taxon>
        <taxon>Sphingobacteriia</taxon>
        <taxon>Sphingobacteriales</taxon>
        <taxon>Sphingobacteriaceae</taxon>
        <taxon>Paradesertivirga</taxon>
    </lineage>
</organism>
<accession>A0ABW4ZNQ9</accession>